<evidence type="ECO:0000256" key="5">
    <source>
        <dbReference type="ARBA" id="ARBA00022989"/>
    </source>
</evidence>
<feature type="transmembrane region" description="Helical" evidence="7">
    <location>
        <begin position="230"/>
        <end position="248"/>
    </location>
</feature>
<evidence type="ECO:0000313" key="10">
    <source>
        <dbReference type="EMBL" id="SNV21440.1"/>
    </source>
</evidence>
<evidence type="ECO:0000313" key="11">
    <source>
        <dbReference type="Proteomes" id="UP000242637"/>
    </source>
</evidence>
<evidence type="ECO:0000256" key="1">
    <source>
        <dbReference type="ARBA" id="ARBA00004651"/>
    </source>
</evidence>
<dbReference type="Pfam" id="PF00528">
    <property type="entry name" value="BPD_transp_1"/>
    <property type="match status" value="1"/>
</dbReference>
<dbReference type="GeneID" id="63459460"/>
<dbReference type="InterPro" id="IPR025966">
    <property type="entry name" value="OppC_N"/>
</dbReference>
<feature type="transmembrane region" description="Helical" evidence="7">
    <location>
        <begin position="109"/>
        <end position="135"/>
    </location>
</feature>
<comment type="subcellular location">
    <subcellularLocation>
        <location evidence="1 7">Cell membrane</location>
        <topology evidence="1 7">Multi-pass membrane protein</topology>
    </subcellularLocation>
</comment>
<name>A0A239VHJ8_9MICO</name>
<evidence type="ECO:0000256" key="8">
    <source>
        <dbReference type="SAM" id="MobiDB-lite"/>
    </source>
</evidence>
<dbReference type="KEGG" id="dco:SAMEA4475696_1230"/>
<feature type="compositionally biased region" description="Polar residues" evidence="8">
    <location>
        <begin position="1"/>
        <end position="24"/>
    </location>
</feature>
<keyword evidence="4 7" id="KW-0812">Transmembrane</keyword>
<dbReference type="AlphaFoldDB" id="A0A239VHJ8"/>
<dbReference type="GO" id="GO:0005886">
    <property type="term" value="C:plasma membrane"/>
    <property type="evidence" value="ECO:0007669"/>
    <property type="project" value="UniProtKB-SubCell"/>
</dbReference>
<proteinExistence type="inferred from homology"/>
<dbReference type="Gene3D" id="1.10.3720.10">
    <property type="entry name" value="MetI-like"/>
    <property type="match status" value="1"/>
</dbReference>
<accession>A0A239VHJ8</accession>
<keyword evidence="6 7" id="KW-0472">Membrane</keyword>
<feature type="transmembrane region" description="Helical" evidence="7">
    <location>
        <begin position="147"/>
        <end position="164"/>
    </location>
</feature>
<gene>
    <name evidence="10" type="primary">gsiD_1</name>
    <name evidence="10" type="ORF">SAMEA4475696_01230</name>
</gene>
<evidence type="ECO:0000256" key="3">
    <source>
        <dbReference type="ARBA" id="ARBA00022475"/>
    </source>
</evidence>
<dbReference type="STRING" id="1121387.GCA_000429885_02080"/>
<keyword evidence="3" id="KW-1003">Cell membrane</keyword>
<feature type="transmembrane region" description="Helical" evidence="7">
    <location>
        <begin position="283"/>
        <end position="302"/>
    </location>
</feature>
<feature type="transmembrane region" description="Helical" evidence="7">
    <location>
        <begin position="44"/>
        <end position="65"/>
    </location>
</feature>
<dbReference type="Proteomes" id="UP000242637">
    <property type="component" value="Chromosome 1"/>
</dbReference>
<dbReference type="GO" id="GO:0055085">
    <property type="term" value="P:transmembrane transport"/>
    <property type="evidence" value="ECO:0007669"/>
    <property type="project" value="InterPro"/>
</dbReference>
<evidence type="ECO:0000256" key="7">
    <source>
        <dbReference type="RuleBase" id="RU363032"/>
    </source>
</evidence>
<sequence length="314" mass="33469">MTDTNITPTSSVAQEPTMKPTTTAEAPARSLTSDAWRYLRRRPLFWVSTVMIIILVLMAIAPGLFAHGDPYAADLSQSRAEPSAEAWFGRDVQGADIYTLTIYGARASILVGVLTTISTLLIGAIVGTLAAYFGGIWDTLLMRVTDVFFAIPMLLGGILFMTSFPNPADASFWVVVGKVVLVLALFGWPSIARLMRGAILQIKDSEYVMAARALGAGTGRIIFSHLLPNAFAPALVVSTINLGTFIAAEATLSFLGIGLTSPAISWGLAISTGTDAIYAAPHILLFPSLFLSITVLAFILLGDAVRDAFDPKAR</sequence>
<dbReference type="PANTHER" id="PTHR43386:SF6">
    <property type="entry name" value="ABC TRANSPORTER PERMEASE PROTEIN"/>
    <property type="match status" value="1"/>
</dbReference>
<dbReference type="PROSITE" id="PS50928">
    <property type="entry name" value="ABC_TM1"/>
    <property type="match status" value="1"/>
</dbReference>
<feature type="domain" description="ABC transmembrane type-1" evidence="9">
    <location>
        <begin position="105"/>
        <end position="302"/>
    </location>
</feature>
<keyword evidence="5 7" id="KW-1133">Transmembrane helix</keyword>
<feature type="transmembrane region" description="Helical" evidence="7">
    <location>
        <begin position="254"/>
        <end position="271"/>
    </location>
</feature>
<feature type="region of interest" description="Disordered" evidence="8">
    <location>
        <begin position="1"/>
        <end position="26"/>
    </location>
</feature>
<dbReference type="CDD" id="cd06261">
    <property type="entry name" value="TM_PBP2"/>
    <property type="match status" value="1"/>
</dbReference>
<evidence type="ECO:0000256" key="6">
    <source>
        <dbReference type="ARBA" id="ARBA00023136"/>
    </source>
</evidence>
<dbReference type="InterPro" id="IPR035906">
    <property type="entry name" value="MetI-like_sf"/>
</dbReference>
<feature type="transmembrane region" description="Helical" evidence="7">
    <location>
        <begin position="170"/>
        <end position="188"/>
    </location>
</feature>
<keyword evidence="2 7" id="KW-0813">Transport</keyword>
<dbReference type="InterPro" id="IPR000515">
    <property type="entry name" value="MetI-like"/>
</dbReference>
<reference evidence="10 11" key="1">
    <citation type="submission" date="2017-06" db="EMBL/GenBank/DDBJ databases">
        <authorList>
            <consortium name="Pathogen Informatics"/>
        </authorList>
    </citation>
    <scope>NUCLEOTIDE SEQUENCE [LARGE SCALE GENOMIC DNA]</scope>
    <source>
        <strain evidence="10 11">NCTC13039</strain>
    </source>
</reference>
<evidence type="ECO:0000259" key="9">
    <source>
        <dbReference type="PROSITE" id="PS50928"/>
    </source>
</evidence>
<dbReference type="EMBL" id="LT906453">
    <property type="protein sequence ID" value="SNV21440.1"/>
    <property type="molecule type" value="Genomic_DNA"/>
</dbReference>
<keyword evidence="11" id="KW-1185">Reference proteome</keyword>
<evidence type="ECO:0000256" key="2">
    <source>
        <dbReference type="ARBA" id="ARBA00022448"/>
    </source>
</evidence>
<comment type="similarity">
    <text evidence="7">Belongs to the binding-protein-dependent transport system permease family.</text>
</comment>
<dbReference type="SUPFAM" id="SSF161098">
    <property type="entry name" value="MetI-like"/>
    <property type="match status" value="1"/>
</dbReference>
<dbReference type="RefSeq" id="WP_084441443.1">
    <property type="nucleotide sequence ID" value="NZ_JAAFNI010000001.1"/>
</dbReference>
<dbReference type="Pfam" id="PF12911">
    <property type="entry name" value="OppC_N"/>
    <property type="match status" value="1"/>
</dbReference>
<protein>
    <submittedName>
        <fullName evidence="10">Glutathione transport system permease protein gsiD</fullName>
    </submittedName>
</protein>
<evidence type="ECO:0000256" key="4">
    <source>
        <dbReference type="ARBA" id="ARBA00022692"/>
    </source>
</evidence>
<dbReference type="PANTHER" id="PTHR43386">
    <property type="entry name" value="OLIGOPEPTIDE TRANSPORT SYSTEM PERMEASE PROTEIN APPC"/>
    <property type="match status" value="1"/>
</dbReference>
<organism evidence="10 11">
    <name type="scientific">Dermatophilus congolensis</name>
    <dbReference type="NCBI Taxonomy" id="1863"/>
    <lineage>
        <taxon>Bacteria</taxon>
        <taxon>Bacillati</taxon>
        <taxon>Actinomycetota</taxon>
        <taxon>Actinomycetes</taxon>
        <taxon>Micrococcales</taxon>
        <taxon>Dermatophilaceae</taxon>
        <taxon>Dermatophilus</taxon>
    </lineage>
</organism>
<dbReference type="InterPro" id="IPR050366">
    <property type="entry name" value="BP-dependent_transpt_permease"/>
</dbReference>
<dbReference type="OrthoDB" id="6637947at2"/>